<evidence type="ECO:0000259" key="4">
    <source>
        <dbReference type="PROSITE" id="PS01124"/>
    </source>
</evidence>
<feature type="domain" description="HTH araC/xylS-type" evidence="4">
    <location>
        <begin position="148"/>
        <end position="246"/>
    </location>
</feature>
<dbReference type="PRINTS" id="PR00032">
    <property type="entry name" value="HTHARAC"/>
</dbReference>
<keyword evidence="1" id="KW-0805">Transcription regulation</keyword>
<dbReference type="InterPro" id="IPR014710">
    <property type="entry name" value="RmlC-like_jellyroll"/>
</dbReference>
<dbReference type="InterPro" id="IPR009057">
    <property type="entry name" value="Homeodomain-like_sf"/>
</dbReference>
<dbReference type="EMBL" id="JACRSQ010000025">
    <property type="protein sequence ID" value="MBC8544569.1"/>
    <property type="molecule type" value="Genomic_DNA"/>
</dbReference>
<dbReference type="Pfam" id="PF12833">
    <property type="entry name" value="HTH_18"/>
    <property type="match status" value="1"/>
</dbReference>
<proteinExistence type="predicted"/>
<dbReference type="GO" id="GO:0003700">
    <property type="term" value="F:DNA-binding transcription factor activity"/>
    <property type="evidence" value="ECO:0007669"/>
    <property type="project" value="InterPro"/>
</dbReference>
<evidence type="ECO:0000256" key="2">
    <source>
        <dbReference type="ARBA" id="ARBA00023125"/>
    </source>
</evidence>
<evidence type="ECO:0000313" key="6">
    <source>
        <dbReference type="Proteomes" id="UP000657006"/>
    </source>
</evidence>
<evidence type="ECO:0000256" key="1">
    <source>
        <dbReference type="ARBA" id="ARBA00023015"/>
    </source>
</evidence>
<dbReference type="SUPFAM" id="SSF46689">
    <property type="entry name" value="Homeodomain-like"/>
    <property type="match status" value="2"/>
</dbReference>
<dbReference type="Gene3D" id="1.10.10.60">
    <property type="entry name" value="Homeodomain-like"/>
    <property type="match status" value="1"/>
</dbReference>
<dbReference type="GO" id="GO:0043565">
    <property type="term" value="F:sequence-specific DNA binding"/>
    <property type="evidence" value="ECO:0007669"/>
    <property type="project" value="InterPro"/>
</dbReference>
<dbReference type="Gene3D" id="2.60.120.10">
    <property type="entry name" value="Jelly Rolls"/>
    <property type="match status" value="1"/>
</dbReference>
<keyword evidence="3" id="KW-0804">Transcription</keyword>
<dbReference type="PANTHER" id="PTHR43280:SF28">
    <property type="entry name" value="HTH-TYPE TRANSCRIPTIONAL ACTIVATOR RHAS"/>
    <property type="match status" value="1"/>
</dbReference>
<evidence type="ECO:0000313" key="5">
    <source>
        <dbReference type="EMBL" id="MBC8544569.1"/>
    </source>
</evidence>
<sequence length="253" mass="29309">MLDDFNPQIFYYVSKRCDRSWSLTPPARIPFNDLTFVLQGEAVYWLEGTPFTVHAGEAVFIPEGTTRAAKTEGMECMAFNFFSNLILDEVLPTVSTFRDCAAVDYWLREYNRAWLTSKGSLKGKAAFLMLFWELFQRNAKEAVNPHVEKMKQCIADHLTEPFSLDRIAQCVHLHPVYCESLFREYEHCTPAQYQTQLRMAQAMVLLAHEDFSISHIAEQLGYEDASYFSRVFKKCQGLSPNAYRRMSRKDVAY</sequence>
<dbReference type="InterPro" id="IPR011051">
    <property type="entry name" value="RmlC_Cupin_sf"/>
</dbReference>
<keyword evidence="6" id="KW-1185">Reference proteome</keyword>
<dbReference type="RefSeq" id="WP_177713720.1">
    <property type="nucleotide sequence ID" value="NZ_JACRSQ010000025.1"/>
</dbReference>
<dbReference type="Pfam" id="PF07883">
    <property type="entry name" value="Cupin_2"/>
    <property type="match status" value="1"/>
</dbReference>
<dbReference type="Proteomes" id="UP000657006">
    <property type="component" value="Unassembled WGS sequence"/>
</dbReference>
<organism evidence="5 6">
    <name type="scientific">Bianquea renquensis</name>
    <dbReference type="NCBI Taxonomy" id="2763661"/>
    <lineage>
        <taxon>Bacteria</taxon>
        <taxon>Bacillati</taxon>
        <taxon>Bacillota</taxon>
        <taxon>Clostridia</taxon>
        <taxon>Eubacteriales</taxon>
        <taxon>Bianqueaceae</taxon>
        <taxon>Bianquea</taxon>
    </lineage>
</organism>
<dbReference type="SUPFAM" id="SSF51182">
    <property type="entry name" value="RmlC-like cupins"/>
    <property type="match status" value="1"/>
</dbReference>
<name>A0A926DVR9_9FIRM</name>
<dbReference type="PANTHER" id="PTHR43280">
    <property type="entry name" value="ARAC-FAMILY TRANSCRIPTIONAL REGULATOR"/>
    <property type="match status" value="1"/>
</dbReference>
<keyword evidence="2" id="KW-0238">DNA-binding</keyword>
<protein>
    <submittedName>
        <fullName evidence="5">Helix-turn-helix transcriptional regulator</fullName>
    </submittedName>
</protein>
<dbReference type="AlphaFoldDB" id="A0A926DVR9"/>
<evidence type="ECO:0000256" key="3">
    <source>
        <dbReference type="ARBA" id="ARBA00023163"/>
    </source>
</evidence>
<accession>A0A926DVR9</accession>
<dbReference type="SMART" id="SM00342">
    <property type="entry name" value="HTH_ARAC"/>
    <property type="match status" value="1"/>
</dbReference>
<dbReference type="InterPro" id="IPR020449">
    <property type="entry name" value="Tscrpt_reg_AraC-type_HTH"/>
</dbReference>
<comment type="caution">
    <text evidence="5">The sequence shown here is derived from an EMBL/GenBank/DDBJ whole genome shotgun (WGS) entry which is preliminary data.</text>
</comment>
<dbReference type="InterPro" id="IPR013096">
    <property type="entry name" value="Cupin_2"/>
</dbReference>
<dbReference type="PROSITE" id="PS01124">
    <property type="entry name" value="HTH_ARAC_FAMILY_2"/>
    <property type="match status" value="1"/>
</dbReference>
<reference evidence="5" key="1">
    <citation type="submission" date="2020-08" db="EMBL/GenBank/DDBJ databases">
        <title>Genome public.</title>
        <authorList>
            <person name="Liu C."/>
            <person name="Sun Q."/>
        </authorList>
    </citation>
    <scope>NUCLEOTIDE SEQUENCE</scope>
    <source>
        <strain evidence="5">NSJ-32</strain>
    </source>
</reference>
<dbReference type="InterPro" id="IPR018060">
    <property type="entry name" value="HTH_AraC"/>
</dbReference>
<gene>
    <name evidence="5" type="ORF">H8730_13560</name>
</gene>